<dbReference type="Proteomes" id="UP001519460">
    <property type="component" value="Unassembled WGS sequence"/>
</dbReference>
<keyword evidence="2" id="KW-1185">Reference proteome</keyword>
<dbReference type="EMBL" id="JACVVK020000029">
    <property type="protein sequence ID" value="KAK7501833.1"/>
    <property type="molecule type" value="Genomic_DNA"/>
</dbReference>
<protein>
    <submittedName>
        <fullName evidence="1">Uncharacterized protein</fullName>
    </submittedName>
</protein>
<accession>A0ABD0LQT2</accession>
<organism evidence="1 2">
    <name type="scientific">Batillaria attramentaria</name>
    <dbReference type="NCBI Taxonomy" id="370345"/>
    <lineage>
        <taxon>Eukaryota</taxon>
        <taxon>Metazoa</taxon>
        <taxon>Spiralia</taxon>
        <taxon>Lophotrochozoa</taxon>
        <taxon>Mollusca</taxon>
        <taxon>Gastropoda</taxon>
        <taxon>Caenogastropoda</taxon>
        <taxon>Sorbeoconcha</taxon>
        <taxon>Cerithioidea</taxon>
        <taxon>Batillariidae</taxon>
        <taxon>Batillaria</taxon>
    </lineage>
</organism>
<feature type="non-terminal residue" evidence="1">
    <location>
        <position position="73"/>
    </location>
</feature>
<evidence type="ECO:0000313" key="2">
    <source>
        <dbReference type="Proteomes" id="UP001519460"/>
    </source>
</evidence>
<proteinExistence type="predicted"/>
<name>A0ABD0LQT2_9CAEN</name>
<sequence>MDQAGEVRDPGTKVPRRLNIKEMLAPVSPLPLGPFATSRGDGNRVSGIFHLLESLRQVVDPHFFPRNVQQGDL</sequence>
<reference evidence="1 2" key="1">
    <citation type="journal article" date="2023" name="Sci. Data">
        <title>Genome assembly of the Korean intertidal mud-creeper Batillaria attramentaria.</title>
        <authorList>
            <person name="Patra A.K."/>
            <person name="Ho P.T."/>
            <person name="Jun S."/>
            <person name="Lee S.J."/>
            <person name="Kim Y."/>
            <person name="Won Y.J."/>
        </authorList>
    </citation>
    <scope>NUCLEOTIDE SEQUENCE [LARGE SCALE GENOMIC DNA]</scope>
    <source>
        <strain evidence="1">Wonlab-2016</strain>
    </source>
</reference>
<evidence type="ECO:0000313" key="1">
    <source>
        <dbReference type="EMBL" id="KAK7501833.1"/>
    </source>
</evidence>
<gene>
    <name evidence="1" type="ORF">BaRGS_00006919</name>
</gene>
<comment type="caution">
    <text evidence="1">The sequence shown here is derived from an EMBL/GenBank/DDBJ whole genome shotgun (WGS) entry which is preliminary data.</text>
</comment>
<dbReference type="AlphaFoldDB" id="A0ABD0LQT2"/>